<reference evidence="1 2" key="2">
    <citation type="submission" date="2016-03" db="EMBL/GenBank/DDBJ databases">
        <title>New uncultured bacterium of the family Gallionellaceae from acid mine drainage: description and reconstruction of genome based on metagenomic analysis of microbial community.</title>
        <authorList>
            <person name="Kadnikov V."/>
            <person name="Ivasenko D."/>
            <person name="Beletsky A."/>
            <person name="Mardanov A."/>
            <person name="Danilova E."/>
            <person name="Pimenov N."/>
            <person name="Karnachuk O."/>
            <person name="Ravin N."/>
        </authorList>
    </citation>
    <scope>NUCLEOTIDE SEQUENCE [LARGE SCALE GENOMIC DNA]</scope>
    <source>
        <strain evidence="1">ShG14-8</strain>
    </source>
</reference>
<dbReference type="EMBL" id="LSLI01000062">
    <property type="protein sequence ID" value="KXS31681.1"/>
    <property type="molecule type" value="Genomic_DNA"/>
</dbReference>
<proteinExistence type="predicted"/>
<evidence type="ECO:0000313" key="1">
    <source>
        <dbReference type="EMBL" id="KXS31681.1"/>
    </source>
</evidence>
<evidence type="ECO:0000313" key="2">
    <source>
        <dbReference type="Proteomes" id="UP000070578"/>
    </source>
</evidence>
<organism evidence="1 2">
    <name type="scientific">Candidatus Gallionella acididurans</name>
    <dbReference type="NCBI Taxonomy" id="1796491"/>
    <lineage>
        <taxon>Bacteria</taxon>
        <taxon>Pseudomonadati</taxon>
        <taxon>Pseudomonadota</taxon>
        <taxon>Betaproteobacteria</taxon>
        <taxon>Nitrosomonadales</taxon>
        <taxon>Gallionellaceae</taxon>
        <taxon>Gallionella</taxon>
    </lineage>
</organism>
<gene>
    <name evidence="1" type="ORF">AWT59_2201</name>
</gene>
<protein>
    <recommendedName>
        <fullName evidence="3">Toxin CptA</fullName>
    </recommendedName>
</protein>
<sequence>MTIKFSSRLGLLLLFLHVTAVLILSVTAVPLIFKVASILMVASSLAYYLARDVFMFLPASWHDVLLEQKGVKVVTRDRSSFLALVANSTIVHPCCIVLRVGLGGRHLLVSRVVFPDSLSPGEFRKLCIGLKFAS</sequence>
<evidence type="ECO:0008006" key="3">
    <source>
        <dbReference type="Google" id="ProtNLM"/>
    </source>
</evidence>
<dbReference type="Proteomes" id="UP000070578">
    <property type="component" value="Unassembled WGS sequence"/>
</dbReference>
<name>A0A139BRT8_9PROT</name>
<reference evidence="1 2" key="1">
    <citation type="submission" date="2016-02" db="EMBL/GenBank/DDBJ databases">
        <authorList>
            <person name="Wen L."/>
            <person name="He K."/>
            <person name="Yang H."/>
        </authorList>
    </citation>
    <scope>NUCLEOTIDE SEQUENCE [LARGE SCALE GENOMIC DNA]</scope>
    <source>
        <strain evidence="1">ShG14-8</strain>
    </source>
</reference>
<comment type="caution">
    <text evidence="1">The sequence shown here is derived from an EMBL/GenBank/DDBJ whole genome shotgun (WGS) entry which is preliminary data.</text>
</comment>
<dbReference type="AlphaFoldDB" id="A0A139BRT8"/>
<accession>A0A139BRT8</accession>